<dbReference type="PANTHER" id="PTHR31480">
    <property type="entry name" value="BIFUNCTIONAL LYCOPENE CYCLASE/PHYTOENE SYNTHASE"/>
    <property type="match status" value="1"/>
</dbReference>
<dbReference type="OrthoDB" id="9787280at2"/>
<gene>
    <name evidence="4" type="ORF">N780_00560</name>
</gene>
<dbReference type="InterPro" id="IPR033904">
    <property type="entry name" value="Trans_IPPS_HH"/>
</dbReference>
<evidence type="ECO:0000256" key="2">
    <source>
        <dbReference type="ARBA" id="ARBA00022679"/>
    </source>
</evidence>
<dbReference type="AlphaFoldDB" id="A0A0A2UVZ9"/>
<keyword evidence="3" id="KW-0125">Carotenoid biosynthesis</keyword>
<dbReference type="PROSITE" id="PS01044">
    <property type="entry name" value="SQUALEN_PHYTOEN_SYN_1"/>
    <property type="match status" value="1"/>
</dbReference>
<evidence type="ECO:0000313" key="5">
    <source>
        <dbReference type="Proteomes" id="UP000030153"/>
    </source>
</evidence>
<keyword evidence="5" id="KW-1185">Reference proteome</keyword>
<dbReference type="SFLD" id="SFLDS00005">
    <property type="entry name" value="Isoprenoid_Synthase_Type_I"/>
    <property type="match status" value="1"/>
</dbReference>
<dbReference type="CDD" id="cd00683">
    <property type="entry name" value="Trans_IPPS_HH"/>
    <property type="match status" value="1"/>
</dbReference>
<dbReference type="SUPFAM" id="SSF48576">
    <property type="entry name" value="Terpenoid synthases"/>
    <property type="match status" value="1"/>
</dbReference>
<organism evidence="4 5">
    <name type="scientific">Pontibacillus chungwhensis BH030062</name>
    <dbReference type="NCBI Taxonomy" id="1385513"/>
    <lineage>
        <taxon>Bacteria</taxon>
        <taxon>Bacillati</taxon>
        <taxon>Bacillota</taxon>
        <taxon>Bacilli</taxon>
        <taxon>Bacillales</taxon>
        <taxon>Bacillaceae</taxon>
        <taxon>Pontibacillus</taxon>
    </lineage>
</organism>
<name>A0A0A2UVZ9_9BACI</name>
<comment type="pathway">
    <text evidence="1">Carotenoid biosynthesis.</text>
</comment>
<dbReference type="STRING" id="1385513.N780_00560"/>
<evidence type="ECO:0000313" key="4">
    <source>
        <dbReference type="EMBL" id="KGP92114.1"/>
    </source>
</evidence>
<evidence type="ECO:0000256" key="1">
    <source>
        <dbReference type="ARBA" id="ARBA00004829"/>
    </source>
</evidence>
<dbReference type="Gene3D" id="1.10.600.10">
    <property type="entry name" value="Farnesyl Diphosphate Synthase"/>
    <property type="match status" value="1"/>
</dbReference>
<dbReference type="InterPro" id="IPR044843">
    <property type="entry name" value="Trans_IPPS_bact-type"/>
</dbReference>
<dbReference type="Pfam" id="PF00494">
    <property type="entry name" value="SQS_PSY"/>
    <property type="match status" value="1"/>
</dbReference>
<dbReference type="PROSITE" id="PS01045">
    <property type="entry name" value="SQUALEN_PHYTOEN_SYN_2"/>
    <property type="match status" value="1"/>
</dbReference>
<dbReference type="InterPro" id="IPR019845">
    <property type="entry name" value="Squalene/phytoene_synthase_CS"/>
</dbReference>
<dbReference type="GO" id="GO:0004311">
    <property type="term" value="F:geranylgeranyl diphosphate synthase activity"/>
    <property type="evidence" value="ECO:0007669"/>
    <property type="project" value="InterPro"/>
</dbReference>
<dbReference type="RefSeq" id="WP_036781054.1">
    <property type="nucleotide sequence ID" value="NZ_AVBG01000003.1"/>
</dbReference>
<dbReference type="SFLD" id="SFLDG01018">
    <property type="entry name" value="Squalene/Phytoene_Synthase_Lik"/>
    <property type="match status" value="1"/>
</dbReference>
<accession>A0A0A2UVZ9</accession>
<dbReference type="GO" id="GO:0051996">
    <property type="term" value="F:squalene synthase [NAD(P)H] activity"/>
    <property type="evidence" value="ECO:0007669"/>
    <property type="project" value="InterPro"/>
</dbReference>
<evidence type="ECO:0000256" key="3">
    <source>
        <dbReference type="ARBA" id="ARBA00022746"/>
    </source>
</evidence>
<keyword evidence="2" id="KW-0808">Transferase</keyword>
<dbReference type="SFLD" id="SFLDG01212">
    <property type="entry name" value="Phytoene_synthase_like"/>
    <property type="match status" value="1"/>
</dbReference>
<dbReference type="Proteomes" id="UP000030153">
    <property type="component" value="Unassembled WGS sequence"/>
</dbReference>
<dbReference type="eggNOG" id="COG1562">
    <property type="taxonomic scope" value="Bacteria"/>
</dbReference>
<dbReference type="GO" id="GO:0016117">
    <property type="term" value="P:carotenoid biosynthetic process"/>
    <property type="evidence" value="ECO:0007669"/>
    <property type="project" value="UniProtKB-KW"/>
</dbReference>
<comment type="caution">
    <text evidence="4">The sequence shown here is derived from an EMBL/GenBank/DDBJ whole genome shotgun (WGS) entry which is preliminary data.</text>
</comment>
<reference evidence="4 5" key="1">
    <citation type="submission" date="2013-08" db="EMBL/GenBank/DDBJ databases">
        <title>Genome of Pontibacillus chungwhensis.</title>
        <authorList>
            <person name="Wang Q."/>
            <person name="Wang G."/>
        </authorList>
    </citation>
    <scope>NUCLEOTIDE SEQUENCE [LARGE SCALE GENOMIC DNA]</scope>
    <source>
        <strain evidence="4 5">BH030062</strain>
    </source>
</reference>
<dbReference type="EMBL" id="AVBG01000003">
    <property type="protein sequence ID" value="KGP92114.1"/>
    <property type="molecule type" value="Genomic_DNA"/>
</dbReference>
<dbReference type="InterPro" id="IPR002060">
    <property type="entry name" value="Squ/phyt_synthse"/>
</dbReference>
<dbReference type="InterPro" id="IPR008949">
    <property type="entry name" value="Isoprenoid_synthase_dom_sf"/>
</dbReference>
<sequence length="282" mass="32678">MRHINNAYSHCKKIIETHSKTFSKAFSLLPKKQKRAVWAIYAFCRKVDDIVDEGSAPKSELDEFEMNFHNFLKGEIPGNDPMWIALEDVFSSFSMDPVYFQEMIDGQRKDINSHVVETEEELLLYCYQVASTVGLMLLPVLAPGKEAELRQGAIDLGKGMQLTNILRDVGEDIERGRIYIPKSLLDTYGYSYEQLRNHERNEAFIQLWEDLASKAEKFYESSLMSIHEYPLYSRTPVKGAAYLYRAILPSIRDNHYQVFHERNFVSDQVKKDILSDIQLMKA</sequence>
<protein>
    <submittedName>
        <fullName evidence="4">Phytoene synthase</fullName>
    </submittedName>
</protein>
<proteinExistence type="predicted"/>